<dbReference type="EMBL" id="VEVO01000003">
    <property type="protein sequence ID" value="KAF0044547.1"/>
    <property type="molecule type" value="Genomic_DNA"/>
</dbReference>
<dbReference type="Proteomes" id="UP000438429">
    <property type="component" value="Unassembled WGS sequence"/>
</dbReference>
<protein>
    <submittedName>
        <fullName evidence="1">Uncharacterized protein</fullName>
    </submittedName>
</protein>
<reference evidence="1 2" key="1">
    <citation type="submission" date="2019-06" db="EMBL/GenBank/DDBJ databases">
        <title>Draft genomes of female and male turbot (Scophthalmus maximus).</title>
        <authorList>
            <person name="Xu H."/>
            <person name="Xu X.-W."/>
            <person name="Shao C."/>
            <person name="Chen S."/>
        </authorList>
    </citation>
    <scope>NUCLEOTIDE SEQUENCE [LARGE SCALE GENOMIC DNA]</scope>
    <source>
        <strain evidence="1">Ysfricsl-2016a</strain>
        <tissue evidence="1">Blood</tissue>
    </source>
</reference>
<evidence type="ECO:0000313" key="2">
    <source>
        <dbReference type="Proteomes" id="UP000438429"/>
    </source>
</evidence>
<dbReference type="AlphaFoldDB" id="A0A6A4TDC3"/>
<proteinExistence type="predicted"/>
<evidence type="ECO:0000313" key="1">
    <source>
        <dbReference type="EMBL" id="KAF0044547.1"/>
    </source>
</evidence>
<sequence>MSTLRKPVFIFKVRRLYGRQQKNCAPANFGGTRQRKAPLSSCTVFTYLTPCSTRGPFSCCTAGNRRTNQRRQRARRCIASAAESAQPRPPVRDVTCSHIFQNKSSPKHKQNKNTVSSRSLCWAVCG</sequence>
<gene>
    <name evidence="1" type="ORF">F2P81_003705</name>
</gene>
<name>A0A6A4TDC3_SCOMX</name>
<accession>A0A6A4TDC3</accession>
<organism evidence="1 2">
    <name type="scientific">Scophthalmus maximus</name>
    <name type="common">Turbot</name>
    <name type="synonym">Psetta maxima</name>
    <dbReference type="NCBI Taxonomy" id="52904"/>
    <lineage>
        <taxon>Eukaryota</taxon>
        <taxon>Metazoa</taxon>
        <taxon>Chordata</taxon>
        <taxon>Craniata</taxon>
        <taxon>Vertebrata</taxon>
        <taxon>Euteleostomi</taxon>
        <taxon>Actinopterygii</taxon>
        <taxon>Neopterygii</taxon>
        <taxon>Teleostei</taxon>
        <taxon>Neoteleostei</taxon>
        <taxon>Acanthomorphata</taxon>
        <taxon>Carangaria</taxon>
        <taxon>Pleuronectiformes</taxon>
        <taxon>Pleuronectoidei</taxon>
        <taxon>Scophthalmidae</taxon>
        <taxon>Scophthalmus</taxon>
    </lineage>
</organism>
<comment type="caution">
    <text evidence="1">The sequence shown here is derived from an EMBL/GenBank/DDBJ whole genome shotgun (WGS) entry which is preliminary data.</text>
</comment>